<reference evidence="2" key="1">
    <citation type="journal article" date="2010" name="Science">
        <title>The genome of the Western clawed frog Xenopus tropicalis.</title>
        <authorList>
            <person name="Hellsten U."/>
            <person name="Harland R.M."/>
            <person name="Gilchrist M.J."/>
            <person name="Hendrix D."/>
            <person name="Jurka J."/>
            <person name="Kapitonov V."/>
            <person name="Ovcharenko I."/>
            <person name="Putnam N.H."/>
            <person name="Shu S."/>
            <person name="Taher L."/>
            <person name="Blitz I.L."/>
            <person name="Blumberg B."/>
            <person name="Dichmann D.S."/>
            <person name="Dubchak I."/>
            <person name="Amaya E."/>
            <person name="Detter J.C."/>
            <person name="Fletcher R."/>
            <person name="Gerhard D.S."/>
            <person name="Goodstein D."/>
            <person name="Graves T."/>
            <person name="Grigoriev I.V."/>
            <person name="Grimwood J."/>
            <person name="Kawashima T."/>
            <person name="Lindquist E."/>
            <person name="Lucas S.M."/>
            <person name="Mead P.E."/>
            <person name="Mitros T."/>
            <person name="Ogino H."/>
            <person name="Ohta Y."/>
            <person name="Poliakov A.V."/>
            <person name="Pollet N."/>
            <person name="Robert J."/>
            <person name="Salamov A."/>
            <person name="Sater A.K."/>
            <person name="Schmutz J."/>
            <person name="Terry A."/>
            <person name="Vize P.D."/>
            <person name="Warren W.C."/>
            <person name="Wells D."/>
            <person name="Wills A."/>
            <person name="Wilson R.K."/>
            <person name="Zimmerman L.B."/>
            <person name="Zorn A.M."/>
            <person name="Grainger R."/>
            <person name="Grammer T."/>
            <person name="Khokha M.K."/>
            <person name="Richardson P.M."/>
            <person name="Rokhsar D.S."/>
        </authorList>
    </citation>
    <scope>NUCLEOTIDE SEQUENCE [LARGE SCALE GENOMIC DNA]</scope>
    <source>
        <strain evidence="2">Nigerian</strain>
    </source>
</reference>
<evidence type="ECO:0000259" key="1">
    <source>
        <dbReference type="PROSITE" id="PS50234"/>
    </source>
</evidence>
<dbReference type="Ensembl" id="ENSXETT00000098123">
    <property type="protein sequence ID" value="ENSXETP00000091324"/>
    <property type="gene ID" value="ENSXETG00000035544"/>
</dbReference>
<dbReference type="SUPFAM" id="SSF53300">
    <property type="entry name" value="vWA-like"/>
    <property type="match status" value="1"/>
</dbReference>
<name>A0A6I8SFU7_XENTR</name>
<dbReference type="Gene3D" id="3.40.50.410">
    <property type="entry name" value="von Willebrand factor, type A domain"/>
    <property type="match status" value="1"/>
</dbReference>
<accession>A0A6I8SFU7</accession>
<proteinExistence type="predicted"/>
<dbReference type="PANTHER" id="PTHR24020">
    <property type="entry name" value="COLLAGEN ALPHA"/>
    <property type="match status" value="1"/>
</dbReference>
<organism evidence="2">
    <name type="scientific">Xenopus tropicalis</name>
    <name type="common">Western clawed frog</name>
    <name type="synonym">Silurana tropicalis</name>
    <dbReference type="NCBI Taxonomy" id="8364"/>
    <lineage>
        <taxon>Eukaryota</taxon>
        <taxon>Metazoa</taxon>
        <taxon>Chordata</taxon>
        <taxon>Craniata</taxon>
        <taxon>Vertebrata</taxon>
        <taxon>Euteleostomi</taxon>
        <taxon>Amphibia</taxon>
        <taxon>Batrachia</taxon>
        <taxon>Anura</taxon>
        <taxon>Pipoidea</taxon>
        <taxon>Pipidae</taxon>
        <taxon>Xenopodinae</taxon>
        <taxon>Xenopus</taxon>
        <taxon>Silurana</taxon>
    </lineage>
</organism>
<dbReference type="InterPro" id="IPR002035">
    <property type="entry name" value="VWF_A"/>
</dbReference>
<reference evidence="2" key="2">
    <citation type="submission" date="2020-05" db="UniProtKB">
        <authorList>
            <consortium name="Ensembl"/>
        </authorList>
    </citation>
    <scope>IDENTIFICATION</scope>
</reference>
<dbReference type="PRINTS" id="PR00453">
    <property type="entry name" value="VWFADOMAIN"/>
</dbReference>
<dbReference type="PROSITE" id="PS50234">
    <property type="entry name" value="VWFA"/>
    <property type="match status" value="1"/>
</dbReference>
<dbReference type="SMART" id="SM00327">
    <property type="entry name" value="VWA"/>
    <property type="match status" value="1"/>
</dbReference>
<sequence>PDFYAPLQRDGVNKTGALYSCDPSTSSCQRVPINGYTHCNNQCRLFQACGPTLQRTCGQSIYVMGRCYQLDSSLRHQQTLPPSLPECPVRSLDIAFLIDGSGSIDPDQFQEMLTFVSKVIEDFEGTDTLFAIMQYSNLFTEHFNFKKFSAARDKRRLIWSITQLRGTTWTATGIQKVLRELFIPSSGSRHGSQKFLIVITDGEKYGDTLDYSGPIAEAEGMGVVRFAIGGPSETVKHLMS</sequence>
<feature type="domain" description="VWFA" evidence="1">
    <location>
        <begin position="93"/>
        <end position="240"/>
    </location>
</feature>
<dbReference type="PANTHER" id="PTHR24020:SF20">
    <property type="entry name" value="PH DOMAIN-CONTAINING PROTEIN"/>
    <property type="match status" value="1"/>
</dbReference>
<dbReference type="Pfam" id="PF00092">
    <property type="entry name" value="VWA"/>
    <property type="match status" value="1"/>
</dbReference>
<dbReference type="Bgee" id="ENSXETG00000035544">
    <property type="expression patterns" value="Expressed in liver"/>
</dbReference>
<dbReference type="InterPro" id="IPR050525">
    <property type="entry name" value="ECM_Assembly_Org"/>
</dbReference>
<dbReference type="InterPro" id="IPR028994">
    <property type="entry name" value="Integrin_alpha_N"/>
</dbReference>
<evidence type="ECO:0000313" key="2">
    <source>
        <dbReference type="Ensembl" id="ENSXETP00000091324"/>
    </source>
</evidence>
<dbReference type="AlphaFoldDB" id="A0A6I8SFU7"/>
<dbReference type="Gene3D" id="2.130.10.130">
    <property type="entry name" value="Integrin alpha, N-terminal"/>
    <property type="match status" value="1"/>
</dbReference>
<dbReference type="GeneTree" id="ENSGT00940000154838"/>
<dbReference type="InParanoid" id="A0A6I8SFU7"/>
<protein>
    <recommendedName>
        <fullName evidence="1">VWFA domain-containing protein</fullName>
    </recommendedName>
</protein>
<dbReference type="InterPro" id="IPR036465">
    <property type="entry name" value="vWFA_dom_sf"/>
</dbReference>